<organism evidence="2 3">
    <name type="scientific">Limosilactobacillus fermentum</name>
    <name type="common">Lactobacillus fermentum</name>
    <dbReference type="NCBI Taxonomy" id="1613"/>
    <lineage>
        <taxon>Bacteria</taxon>
        <taxon>Bacillati</taxon>
        <taxon>Bacillota</taxon>
        <taxon>Bacilli</taxon>
        <taxon>Lactobacillales</taxon>
        <taxon>Lactobacillaceae</taxon>
        <taxon>Limosilactobacillus</taxon>
    </lineage>
</organism>
<dbReference type="GO" id="GO:0016740">
    <property type="term" value="F:transferase activity"/>
    <property type="evidence" value="ECO:0007669"/>
    <property type="project" value="UniProtKB-KW"/>
</dbReference>
<reference evidence="2 3" key="1">
    <citation type="submission" date="2021-01" db="EMBL/GenBank/DDBJ databases">
        <title>Development of a method for detection of lactic acid bacteria that cause putrefactive shochu mash.</title>
        <authorList>
            <person name="Takashita H."/>
            <person name="Fujihara E."/>
            <person name="Takayama K."/>
            <person name="Yamamoto H."/>
            <person name="Mizutani M."/>
            <person name="Kajiwara Y."/>
        </authorList>
    </citation>
    <scope>NUCLEOTIDE SEQUENCE [LARGE SCALE GENOMIC DNA]</scope>
    <source>
        <strain evidence="2 3">01-B1</strain>
    </source>
</reference>
<dbReference type="EMBL" id="BOLH01000009">
    <property type="protein sequence ID" value="GIC72105.1"/>
    <property type="molecule type" value="Genomic_DNA"/>
</dbReference>
<keyword evidence="1 2" id="KW-0808">Transferase</keyword>
<dbReference type="Proteomes" id="UP000653631">
    <property type="component" value="Unassembled WGS sequence"/>
</dbReference>
<dbReference type="InterPro" id="IPR029044">
    <property type="entry name" value="Nucleotide-diphossugar_trans"/>
</dbReference>
<comment type="caution">
    <text evidence="2">The sequence shown here is derived from an EMBL/GenBank/DDBJ whole genome shotgun (WGS) entry which is preliminary data.</text>
</comment>
<gene>
    <name evidence="2" type="primary">rfaG_3</name>
    <name evidence="2" type="ORF">LF01B1_11200</name>
</gene>
<dbReference type="Pfam" id="PF04488">
    <property type="entry name" value="Gly_transf_sug"/>
    <property type="match status" value="1"/>
</dbReference>
<dbReference type="PANTHER" id="PTHR32385:SF15">
    <property type="entry name" value="INOSITOL PHOSPHOCERAMIDE MANNOSYLTRANSFERASE 1"/>
    <property type="match status" value="1"/>
</dbReference>
<evidence type="ECO:0000256" key="1">
    <source>
        <dbReference type="ARBA" id="ARBA00022679"/>
    </source>
</evidence>
<dbReference type="Gene3D" id="3.90.550.20">
    <property type="match status" value="1"/>
</dbReference>
<evidence type="ECO:0000313" key="2">
    <source>
        <dbReference type="EMBL" id="GIC72105.1"/>
    </source>
</evidence>
<dbReference type="AlphaFoldDB" id="A0ABD0ANP1"/>
<name>A0ABD0ANP1_LIMFE</name>
<dbReference type="SUPFAM" id="SSF53448">
    <property type="entry name" value="Nucleotide-diphospho-sugar transferases"/>
    <property type="match status" value="1"/>
</dbReference>
<accession>A0ABD0ANP1</accession>
<dbReference type="InterPro" id="IPR051706">
    <property type="entry name" value="Glycosyltransferase_domain"/>
</dbReference>
<sequence>MIPQRIYYVWFGKNKKPDNIRNNIESWKKENPDFQIIEINESNFDVYKYKFTKKAYESQDWAYVSDVARIDILFNNGGFYLDTDVELIKSIEPLRNARSVWGLENSDAINTGLILGSEKGNKTLKELLDIYSKITFKHELKNHLVTVPIVTNYFLKHGFRKINRYQILENDAHVYPVEYFAPLHYWGGGKISKKTIAVHHYAGSWVENNIQWKKYNKEWVKKELILKVPSLFLKLKKMKQSLTS</sequence>
<protein>
    <submittedName>
        <fullName evidence="2">Glycosyl transferase</fullName>
    </submittedName>
</protein>
<dbReference type="RefSeq" id="WP_203622896.1">
    <property type="nucleotide sequence ID" value="NZ_BOLH01000009.1"/>
</dbReference>
<dbReference type="PANTHER" id="PTHR32385">
    <property type="entry name" value="MANNOSYL PHOSPHORYLINOSITOL CERAMIDE SYNTHASE"/>
    <property type="match status" value="1"/>
</dbReference>
<dbReference type="InterPro" id="IPR007577">
    <property type="entry name" value="GlycoTrfase_DXD_sugar-bd_CS"/>
</dbReference>
<proteinExistence type="predicted"/>
<evidence type="ECO:0000313" key="3">
    <source>
        <dbReference type="Proteomes" id="UP000653631"/>
    </source>
</evidence>